<name>A0AAX4J7M8_9CAUD</name>
<sequence>MKLHVGKDPVTQSITKADMEKMQDYFIKQIKMYYNGKTPTPTVVNKKTKTKPTSKKSSTNGWNINSYGTYYKAENGTFKCNVRQGIITRYTAPFVSCQQAGVLYYGQSVNYDTVCKQDGYVWISWTTYDGSDVWMPVRTWDKNTDKVGKLWGTIY</sequence>
<dbReference type="InterPro" id="IPR003646">
    <property type="entry name" value="SH3-like_bac-type"/>
</dbReference>
<dbReference type="Pfam" id="PF08460">
    <property type="entry name" value="SH3_5"/>
    <property type="match status" value="1"/>
</dbReference>
<protein>
    <submittedName>
        <fullName evidence="3">Endolysin</fullName>
    </submittedName>
</protein>
<evidence type="ECO:0000313" key="4">
    <source>
        <dbReference type="Proteomes" id="UP001432109"/>
    </source>
</evidence>
<gene>
    <name evidence="3" type="ORF">CF5_0059</name>
</gene>
<organism evidence="3 4">
    <name type="scientific">Staphylococcus phage CF5</name>
    <dbReference type="NCBI Taxonomy" id="3113739"/>
    <lineage>
        <taxon>Viruses</taxon>
        <taxon>Duplodnaviria</taxon>
        <taxon>Heunggongvirae</taxon>
        <taxon>Uroviricota</taxon>
        <taxon>Caudoviricetes</taxon>
        <taxon>Herelleviridae</taxon>
        <taxon>Twortvirinae</taxon>
        <taxon>Silviavirus</taxon>
    </lineage>
</organism>
<dbReference type="Gene3D" id="2.30.30.40">
    <property type="entry name" value="SH3 Domains"/>
    <property type="match status" value="1"/>
</dbReference>
<comment type="similarity">
    <text evidence="1">Belongs to the N-acetylmuramoyl-L-alanine amidase 2 family.</text>
</comment>
<evidence type="ECO:0000256" key="1">
    <source>
        <dbReference type="ARBA" id="ARBA00007553"/>
    </source>
</evidence>
<dbReference type="SMART" id="SM00287">
    <property type="entry name" value="SH3b"/>
    <property type="match status" value="1"/>
</dbReference>
<accession>A0AAX4J7M8</accession>
<dbReference type="EMBL" id="PP034390">
    <property type="protein sequence ID" value="WRW34678.1"/>
    <property type="molecule type" value="Genomic_DNA"/>
</dbReference>
<feature type="domain" description="SH3b" evidence="2">
    <location>
        <begin position="75"/>
        <end position="143"/>
    </location>
</feature>
<dbReference type="Proteomes" id="UP001432109">
    <property type="component" value="Segment"/>
</dbReference>
<evidence type="ECO:0000259" key="2">
    <source>
        <dbReference type="SMART" id="SM00287"/>
    </source>
</evidence>
<reference evidence="3" key="1">
    <citation type="submission" date="2023-12" db="EMBL/GenBank/DDBJ databases">
        <title>Isolation and Characterisation of Novel Lytic Bacteriophages for therapeutic applications in Prosthetic Joint Infections.</title>
        <authorList>
            <person name="Burton N."/>
            <person name="Melo L.D.R."/>
            <person name="Pearce B."/>
            <person name="Tadesse M.D."/>
            <person name="Vryonis E."/>
            <person name="Sagona A."/>
        </authorList>
    </citation>
    <scope>NUCLEOTIDE SEQUENCE</scope>
</reference>
<evidence type="ECO:0000313" key="3">
    <source>
        <dbReference type="EMBL" id="WRW34678.1"/>
    </source>
</evidence>
<proteinExistence type="inferred from homology"/>